<dbReference type="AlphaFoldDB" id="A0A7X0MWK2"/>
<dbReference type="InterPro" id="IPR042257">
    <property type="entry name" value="DGOK_C"/>
</dbReference>
<proteinExistence type="predicted"/>
<dbReference type="RefSeq" id="WP_166845624.1">
    <property type="nucleotide sequence ID" value="NZ_JAAONY010000002.1"/>
</dbReference>
<dbReference type="EC" id="2.7.1.58" evidence="1"/>
<sequence length="313" mass="34888">MSARYFIAGDWGTSNLRLFLVDLQNDDAEQAYLDKRNGPGIAELKPGEAEQCLSQLTASWREQYGPIPIILAGMIGSSIGWHEVPYVVCPVGPDDLLNLCKIFEWNQHRIHILPGLSCINAQNAPDVMRGEEIQIFGLLALHSRLSQSEQLFCLPGTHNKWATIRHGKVHHFNTALAGELYDVLSNHSILCRESKHEQGHDARAFEQGLMQAKKHHQHGLLQQLFETRSRQLSGEFSPDDASSYLSGLIIGADVQGALGHQHTPKTLHIIGDDHLSLRYKKAVEIYQLDCQHHSGEAAVLSGLQLMYSLLPES</sequence>
<dbReference type="FunCoup" id="A0A7X0MWK2">
    <property type="interactions" value="37"/>
</dbReference>
<dbReference type="Proteomes" id="UP000528457">
    <property type="component" value="Unassembled WGS sequence"/>
</dbReference>
<protein>
    <submittedName>
        <fullName evidence="1">2-dehydro-3-deoxygalactonokinase</fullName>
        <ecNumber evidence="1">2.7.1.58</ecNumber>
    </submittedName>
</protein>
<dbReference type="GO" id="GO:0034194">
    <property type="term" value="P:D-galactonate catabolic process"/>
    <property type="evidence" value="ECO:0007669"/>
    <property type="project" value="InterPro"/>
</dbReference>
<name>A0A7X0MWK2_9GAMM</name>
<dbReference type="InterPro" id="IPR042258">
    <property type="entry name" value="DGOK_N"/>
</dbReference>
<keyword evidence="1" id="KW-0808">Transferase</keyword>
<dbReference type="GO" id="GO:0008671">
    <property type="term" value="F:2-dehydro-3-deoxygalactonokinase activity"/>
    <property type="evidence" value="ECO:0007669"/>
    <property type="project" value="UniProtKB-EC"/>
</dbReference>
<comment type="caution">
    <text evidence="1">The sequence shown here is derived from an EMBL/GenBank/DDBJ whole genome shotgun (WGS) entry which is preliminary data.</text>
</comment>
<evidence type="ECO:0000313" key="1">
    <source>
        <dbReference type="EMBL" id="MBB6522573.1"/>
    </source>
</evidence>
<evidence type="ECO:0000313" key="2">
    <source>
        <dbReference type="Proteomes" id="UP000528457"/>
    </source>
</evidence>
<dbReference type="CDD" id="cd24012">
    <property type="entry name" value="ASKHA_NBD_KDGal-kinase"/>
    <property type="match status" value="1"/>
</dbReference>
<keyword evidence="1" id="KW-0418">Kinase</keyword>
<keyword evidence="2" id="KW-1185">Reference proteome</keyword>
<dbReference type="InParanoid" id="A0A7X0MWK2"/>
<gene>
    <name evidence="1" type="ORF">HNR48_002858</name>
</gene>
<dbReference type="EMBL" id="JACHHT010000002">
    <property type="protein sequence ID" value="MBB6522573.1"/>
    <property type="molecule type" value="Genomic_DNA"/>
</dbReference>
<dbReference type="Gene3D" id="3.30.420.300">
    <property type="entry name" value="2-keto-3-deoxy-galactonokinase, substrate binding domain"/>
    <property type="match status" value="1"/>
</dbReference>
<organism evidence="1 2">
    <name type="scientific">Pseudoteredinibacter isoporae</name>
    <dbReference type="NCBI Taxonomy" id="570281"/>
    <lineage>
        <taxon>Bacteria</taxon>
        <taxon>Pseudomonadati</taxon>
        <taxon>Pseudomonadota</taxon>
        <taxon>Gammaproteobacteria</taxon>
        <taxon>Cellvibrionales</taxon>
        <taxon>Cellvibrionaceae</taxon>
        <taxon>Pseudoteredinibacter</taxon>
    </lineage>
</organism>
<dbReference type="Pfam" id="PF05035">
    <property type="entry name" value="DGOK"/>
    <property type="match status" value="1"/>
</dbReference>
<dbReference type="InterPro" id="IPR007729">
    <property type="entry name" value="DGOK"/>
</dbReference>
<reference evidence="1 2" key="1">
    <citation type="submission" date="2020-08" db="EMBL/GenBank/DDBJ databases">
        <title>Genomic Encyclopedia of Type Strains, Phase IV (KMG-IV): sequencing the most valuable type-strain genomes for metagenomic binning, comparative biology and taxonomic classification.</title>
        <authorList>
            <person name="Goeker M."/>
        </authorList>
    </citation>
    <scope>NUCLEOTIDE SEQUENCE [LARGE SCALE GENOMIC DNA]</scope>
    <source>
        <strain evidence="1 2">DSM 22368</strain>
    </source>
</reference>
<dbReference type="Gene3D" id="3.30.420.310">
    <property type="entry name" value="2-keto-3-deoxy-galactonokinase, C-terminal domain"/>
    <property type="match status" value="1"/>
</dbReference>
<accession>A0A7X0MWK2</accession>